<dbReference type="PROSITE" id="PS50157">
    <property type="entry name" value="ZINC_FINGER_C2H2_2"/>
    <property type="match status" value="2"/>
</dbReference>
<feature type="compositionally biased region" description="Low complexity" evidence="2">
    <location>
        <begin position="1"/>
        <end position="13"/>
    </location>
</feature>
<dbReference type="PANTHER" id="PTHR47591">
    <property type="entry name" value="ZINC FINGER PROTEIN ZAT2-RELATED"/>
    <property type="match status" value="1"/>
</dbReference>
<dbReference type="PANTHER" id="PTHR47591:SF1">
    <property type="entry name" value="ZINC FINGER PROTEIN ZAT2-RELATED"/>
    <property type="match status" value="1"/>
</dbReference>
<evidence type="ECO:0000256" key="1">
    <source>
        <dbReference type="PROSITE-ProRule" id="PRU00042"/>
    </source>
</evidence>
<keyword evidence="5" id="KW-1185">Reference proteome</keyword>
<feature type="compositionally biased region" description="Acidic residues" evidence="2">
    <location>
        <begin position="200"/>
        <end position="213"/>
    </location>
</feature>
<dbReference type="OrthoDB" id="6077919at2759"/>
<dbReference type="SMART" id="SM00355">
    <property type="entry name" value="ZnF_C2H2"/>
    <property type="match status" value="2"/>
</dbReference>
<reference evidence="4" key="1">
    <citation type="submission" date="2021-03" db="EMBL/GenBank/DDBJ databases">
        <authorList>
            <person name="Li Z."/>
            <person name="Yang C."/>
        </authorList>
    </citation>
    <scope>NUCLEOTIDE SEQUENCE</scope>
    <source>
        <strain evidence="4">Dzin_1.0</strain>
        <tissue evidence="4">Leaf</tissue>
    </source>
</reference>
<dbReference type="GO" id="GO:0008270">
    <property type="term" value="F:zinc ion binding"/>
    <property type="evidence" value="ECO:0007669"/>
    <property type="project" value="UniProtKB-KW"/>
</dbReference>
<feature type="domain" description="C2H2-type" evidence="3">
    <location>
        <begin position="118"/>
        <end position="145"/>
    </location>
</feature>
<proteinExistence type="predicted"/>
<reference evidence="4" key="2">
    <citation type="journal article" date="2022" name="Hortic Res">
        <title>The genome of Dioscorea zingiberensis sheds light on the biosynthesis, origin and evolution of the medicinally important diosgenin saponins.</title>
        <authorList>
            <person name="Li Y."/>
            <person name="Tan C."/>
            <person name="Li Z."/>
            <person name="Guo J."/>
            <person name="Li S."/>
            <person name="Chen X."/>
            <person name="Wang C."/>
            <person name="Dai X."/>
            <person name="Yang H."/>
            <person name="Song W."/>
            <person name="Hou L."/>
            <person name="Xu J."/>
            <person name="Tong Z."/>
            <person name="Xu A."/>
            <person name="Yuan X."/>
            <person name="Wang W."/>
            <person name="Yang Q."/>
            <person name="Chen L."/>
            <person name="Sun Z."/>
            <person name="Wang K."/>
            <person name="Pan B."/>
            <person name="Chen J."/>
            <person name="Bao Y."/>
            <person name="Liu F."/>
            <person name="Qi X."/>
            <person name="Gang D.R."/>
            <person name="Wen J."/>
            <person name="Li J."/>
        </authorList>
    </citation>
    <scope>NUCLEOTIDE SEQUENCE</scope>
    <source>
        <strain evidence="4">Dzin_1.0</strain>
    </source>
</reference>
<keyword evidence="1" id="KW-0863">Zinc-finger</keyword>
<dbReference type="Proteomes" id="UP001085076">
    <property type="component" value="Miscellaneous, Linkage group lg07"/>
</dbReference>
<evidence type="ECO:0000313" key="5">
    <source>
        <dbReference type="Proteomes" id="UP001085076"/>
    </source>
</evidence>
<sequence length="213" mass="23033">MTDILSGHLASAAGAGGNGDDENNRRKELKKTCEGDPPLGSGLSKPKSRKRPSDAEDGTPSCTLCGKVFWSNKALYGHMRLHPDRPWRGMNPPAMRKEIKEVAASLMLLSGEDESPLFQCKSCKKTFTSRHALGGHRASHKNVKGCCALDREKEERIAAAAAAAADLVNQWAPVGESSAKKRKAKTKKPVLDLDLNFPAPDEENDGGDNDEQK</sequence>
<keyword evidence="1" id="KW-0479">Metal-binding</keyword>
<dbReference type="SUPFAM" id="SSF57667">
    <property type="entry name" value="beta-beta-alpha zinc fingers"/>
    <property type="match status" value="1"/>
</dbReference>
<feature type="compositionally biased region" description="Basic and acidic residues" evidence="2">
    <location>
        <begin position="22"/>
        <end position="34"/>
    </location>
</feature>
<feature type="domain" description="C2H2-type" evidence="3">
    <location>
        <begin position="60"/>
        <end position="82"/>
    </location>
</feature>
<dbReference type="InterPro" id="IPR036236">
    <property type="entry name" value="Znf_C2H2_sf"/>
</dbReference>
<dbReference type="InterPro" id="IPR013087">
    <property type="entry name" value="Znf_C2H2_type"/>
</dbReference>
<name>A0A9D5H840_9LILI</name>
<keyword evidence="1" id="KW-0862">Zinc</keyword>
<dbReference type="AlphaFoldDB" id="A0A9D5H840"/>
<accession>A0A9D5H840</accession>
<dbReference type="EMBL" id="JAGGNH010000007">
    <property type="protein sequence ID" value="KAJ0966750.1"/>
    <property type="molecule type" value="Genomic_DNA"/>
</dbReference>
<organism evidence="4 5">
    <name type="scientific">Dioscorea zingiberensis</name>
    <dbReference type="NCBI Taxonomy" id="325984"/>
    <lineage>
        <taxon>Eukaryota</taxon>
        <taxon>Viridiplantae</taxon>
        <taxon>Streptophyta</taxon>
        <taxon>Embryophyta</taxon>
        <taxon>Tracheophyta</taxon>
        <taxon>Spermatophyta</taxon>
        <taxon>Magnoliopsida</taxon>
        <taxon>Liliopsida</taxon>
        <taxon>Dioscoreales</taxon>
        <taxon>Dioscoreaceae</taxon>
        <taxon>Dioscorea</taxon>
    </lineage>
</organism>
<dbReference type="Gene3D" id="3.30.160.60">
    <property type="entry name" value="Classic Zinc Finger"/>
    <property type="match status" value="1"/>
</dbReference>
<protein>
    <recommendedName>
        <fullName evidence="3">C2H2-type domain-containing protein</fullName>
    </recommendedName>
</protein>
<feature type="region of interest" description="Disordered" evidence="2">
    <location>
        <begin position="1"/>
        <end position="59"/>
    </location>
</feature>
<evidence type="ECO:0000259" key="3">
    <source>
        <dbReference type="PROSITE" id="PS50157"/>
    </source>
</evidence>
<dbReference type="PROSITE" id="PS00028">
    <property type="entry name" value="ZINC_FINGER_C2H2_1"/>
    <property type="match status" value="2"/>
</dbReference>
<dbReference type="Pfam" id="PF13912">
    <property type="entry name" value="zf-C2H2_6"/>
    <property type="match status" value="1"/>
</dbReference>
<evidence type="ECO:0000313" key="4">
    <source>
        <dbReference type="EMBL" id="KAJ0966750.1"/>
    </source>
</evidence>
<evidence type="ECO:0000256" key="2">
    <source>
        <dbReference type="SAM" id="MobiDB-lite"/>
    </source>
</evidence>
<dbReference type="Pfam" id="PF13894">
    <property type="entry name" value="zf-C2H2_4"/>
    <property type="match status" value="1"/>
</dbReference>
<comment type="caution">
    <text evidence="4">The sequence shown here is derived from an EMBL/GenBank/DDBJ whole genome shotgun (WGS) entry which is preliminary data.</text>
</comment>
<gene>
    <name evidence="4" type="ORF">J5N97_023667</name>
</gene>
<feature type="region of interest" description="Disordered" evidence="2">
    <location>
        <begin position="174"/>
        <end position="213"/>
    </location>
</feature>